<dbReference type="EMBL" id="LR134190">
    <property type="protein sequence ID" value="VEB62809.1"/>
    <property type="molecule type" value="Genomic_DNA"/>
</dbReference>
<evidence type="ECO:0000313" key="3">
    <source>
        <dbReference type="Proteomes" id="UP000269208"/>
    </source>
</evidence>
<gene>
    <name evidence="2" type="ORF">NCTC6754_08211</name>
</gene>
<accession>A0A3S5DN86</accession>
<feature type="compositionally biased region" description="Polar residues" evidence="1">
    <location>
        <begin position="69"/>
        <end position="78"/>
    </location>
</feature>
<feature type="region of interest" description="Disordered" evidence="1">
    <location>
        <begin position="66"/>
        <end position="91"/>
    </location>
</feature>
<dbReference type="AlphaFoldDB" id="A0A3S5DN86"/>
<evidence type="ECO:0000313" key="2">
    <source>
        <dbReference type="EMBL" id="VEB62809.1"/>
    </source>
</evidence>
<name>A0A3S5DN86_SALET</name>
<protein>
    <submittedName>
        <fullName evidence="2">Rhs family protein</fullName>
    </submittedName>
</protein>
<sequence>MLTPGHQIFDPEEQLYLSRLHDGRYVLHYTDRSYYVFGDFDSDGMAYLLFMETPHRQRHCLRARRRQTGTDSLQQRASPVTAPHTDPGKGSGCRELNLVAGRQPVAIWWSTGMTITGQLTGVVNRAGTQVRQFAYENGLMTAHSNAAGFTCRYRWQELDGAPRVTEHDTSDGEHYRFDYDFARRHHHRHRARQGESWQWWYDRETYIHRAPDAGRWKCTASRTTKTTSLSTLSCPAVARWRMNMTSRTGW</sequence>
<proteinExistence type="predicted"/>
<organism evidence="2 3">
    <name type="scientific">Salmonella enterica I</name>
    <dbReference type="NCBI Taxonomy" id="59201"/>
    <lineage>
        <taxon>Bacteria</taxon>
        <taxon>Pseudomonadati</taxon>
        <taxon>Pseudomonadota</taxon>
        <taxon>Gammaproteobacteria</taxon>
        <taxon>Enterobacterales</taxon>
        <taxon>Enterobacteriaceae</taxon>
        <taxon>Salmonella</taxon>
    </lineage>
</organism>
<dbReference type="Proteomes" id="UP000269208">
    <property type="component" value="Chromosome"/>
</dbReference>
<reference evidence="2 3" key="1">
    <citation type="submission" date="2018-12" db="EMBL/GenBank/DDBJ databases">
        <authorList>
            <consortium name="Pathogen Informatics"/>
        </authorList>
    </citation>
    <scope>NUCLEOTIDE SEQUENCE [LARGE SCALE GENOMIC DNA]</scope>
    <source>
        <strain evidence="2 3">NCTC6754</strain>
    </source>
</reference>
<evidence type="ECO:0000256" key="1">
    <source>
        <dbReference type="SAM" id="MobiDB-lite"/>
    </source>
</evidence>